<feature type="compositionally biased region" description="Basic and acidic residues" evidence="1">
    <location>
        <begin position="344"/>
        <end position="354"/>
    </location>
</feature>
<feature type="domain" description="Mutator-like transposase" evidence="2">
    <location>
        <begin position="68"/>
        <end position="219"/>
    </location>
</feature>
<evidence type="ECO:0000313" key="4">
    <source>
        <dbReference type="Proteomes" id="UP000762676"/>
    </source>
</evidence>
<name>A0AAV4HZQ8_9GAST</name>
<feature type="compositionally biased region" description="Low complexity" evidence="1">
    <location>
        <begin position="32"/>
        <end position="56"/>
    </location>
</feature>
<dbReference type="AlphaFoldDB" id="A0AAV4HZQ8"/>
<reference evidence="3 4" key="1">
    <citation type="journal article" date="2021" name="Elife">
        <title>Chloroplast acquisition without the gene transfer in kleptoplastic sea slugs, Plakobranchus ocellatus.</title>
        <authorList>
            <person name="Maeda T."/>
            <person name="Takahashi S."/>
            <person name="Yoshida T."/>
            <person name="Shimamura S."/>
            <person name="Takaki Y."/>
            <person name="Nagai Y."/>
            <person name="Toyoda A."/>
            <person name="Suzuki Y."/>
            <person name="Arimoto A."/>
            <person name="Ishii H."/>
            <person name="Satoh N."/>
            <person name="Nishiyama T."/>
            <person name="Hasebe M."/>
            <person name="Maruyama T."/>
            <person name="Minagawa J."/>
            <person name="Obokata J."/>
            <person name="Shigenobu S."/>
        </authorList>
    </citation>
    <scope>NUCLEOTIDE SEQUENCE [LARGE SCALE GENOMIC DNA]</scope>
</reference>
<gene>
    <name evidence="3" type="ORF">ElyMa_006439500</name>
</gene>
<dbReference type="InterPro" id="IPR049012">
    <property type="entry name" value="Mutator_transp_dom"/>
</dbReference>
<proteinExistence type="predicted"/>
<dbReference type="EMBL" id="BMAT01012932">
    <property type="protein sequence ID" value="GFS02201.1"/>
    <property type="molecule type" value="Genomic_DNA"/>
</dbReference>
<sequence>MPPTKQRSSKIRKSSKTALRQKMASITAKRLSSNPSNVPSPASDQTPEPAQPATPADLPATQAETAASWNHDGTAGYMEICGAVTMWGRSLQHKMRYTQFVGDGDAKTIAAVNGRKFYGDVVVTKEECVNHVSKRLNAGLRKLVSSMSKQNVRLGGNKKGSLTAPKIGLLQSFYTTAVRTYNASTEVMSNAIWAAFYHSISTPDHPQHERCPAGEESWCFYQRALVKKPKDASEFNHEQSTFLNAEVAPHVYKVYERLTDSELLSRCLLGKTQNANESLHSVIWSKCPKHLFSGLARVQIGATIAVGEFNMGSQGSHLFFPAVGCPLTAVTTSLGQKRDKTRIRKADTAHEAPAKRRRELRKLAQQKAQQSATRAEGGPSYVPGGF</sequence>
<dbReference type="Pfam" id="PF20700">
    <property type="entry name" value="Mutator"/>
    <property type="match status" value="1"/>
</dbReference>
<keyword evidence="4" id="KW-1185">Reference proteome</keyword>
<organism evidence="3 4">
    <name type="scientific">Elysia marginata</name>
    <dbReference type="NCBI Taxonomy" id="1093978"/>
    <lineage>
        <taxon>Eukaryota</taxon>
        <taxon>Metazoa</taxon>
        <taxon>Spiralia</taxon>
        <taxon>Lophotrochozoa</taxon>
        <taxon>Mollusca</taxon>
        <taxon>Gastropoda</taxon>
        <taxon>Heterobranchia</taxon>
        <taxon>Euthyneura</taxon>
        <taxon>Panpulmonata</taxon>
        <taxon>Sacoglossa</taxon>
        <taxon>Placobranchoidea</taxon>
        <taxon>Plakobranchidae</taxon>
        <taxon>Elysia</taxon>
    </lineage>
</organism>
<feature type="region of interest" description="Disordered" evidence="1">
    <location>
        <begin position="1"/>
        <end position="62"/>
    </location>
</feature>
<evidence type="ECO:0000313" key="3">
    <source>
        <dbReference type="EMBL" id="GFS02201.1"/>
    </source>
</evidence>
<comment type="caution">
    <text evidence="3">The sequence shown here is derived from an EMBL/GenBank/DDBJ whole genome shotgun (WGS) entry which is preliminary data.</text>
</comment>
<evidence type="ECO:0000256" key="1">
    <source>
        <dbReference type="SAM" id="MobiDB-lite"/>
    </source>
</evidence>
<evidence type="ECO:0000259" key="2">
    <source>
        <dbReference type="Pfam" id="PF20700"/>
    </source>
</evidence>
<feature type="region of interest" description="Disordered" evidence="1">
    <location>
        <begin position="336"/>
        <end position="386"/>
    </location>
</feature>
<protein>
    <recommendedName>
        <fullName evidence="2">Mutator-like transposase domain-containing protein</fullName>
    </recommendedName>
</protein>
<dbReference type="Proteomes" id="UP000762676">
    <property type="component" value="Unassembled WGS sequence"/>
</dbReference>
<accession>A0AAV4HZQ8</accession>